<evidence type="ECO:0000256" key="5">
    <source>
        <dbReference type="ARBA" id="ARBA00022801"/>
    </source>
</evidence>
<comment type="function">
    <text evidence="1 6">Removes the N-terminal methionine from nascent proteins. The N-terminal methionine is often cleaved when the second residue in the primary sequence is small and uncharged (Met-Ala-, Cys, Gly, Pro, Ser, Thr, or Val). Requires deformylation of the N(alpha)-formylated initiator methionine before it can be hydrolyzed.</text>
</comment>
<keyword evidence="5 6" id="KW-0378">Hydrolase</keyword>
<feature type="binding site" evidence="6">
    <location>
        <position position="175"/>
    </location>
    <ligand>
        <name>substrate</name>
    </ligand>
</feature>
<comment type="catalytic activity">
    <reaction evidence="6 7">
        <text>Release of N-terminal amino acids, preferentially methionine, from peptides and arylamides.</text>
        <dbReference type="EC" id="3.4.11.18"/>
    </reaction>
</comment>
<feature type="binding site" evidence="6">
    <location>
        <position position="104"/>
    </location>
    <ligand>
        <name>a divalent metal cation</name>
        <dbReference type="ChEBI" id="CHEBI:60240"/>
        <label>1</label>
    </ligand>
</feature>
<evidence type="ECO:0000256" key="7">
    <source>
        <dbReference type="RuleBase" id="RU003653"/>
    </source>
</evidence>
<feature type="binding site" evidence="6">
    <location>
        <position position="233"/>
    </location>
    <ligand>
        <name>a divalent metal cation</name>
        <dbReference type="ChEBI" id="CHEBI:60240"/>
        <label>1</label>
    </ligand>
</feature>
<dbReference type="RefSeq" id="WP_035811331.1">
    <property type="nucleotide sequence ID" value="NZ_CCSE01000001.1"/>
</dbReference>
<dbReference type="InterPro" id="IPR002467">
    <property type="entry name" value="Pept_M24A_MAP1"/>
</dbReference>
<comment type="subunit">
    <text evidence="6">Monomer.</text>
</comment>
<protein>
    <recommendedName>
        <fullName evidence="6 7">Methionine aminopeptidase</fullName>
        <shortName evidence="6">MAP</shortName>
        <shortName evidence="6">MetAP</shortName>
        <ecNumber evidence="6 7">3.4.11.18</ecNumber>
    </recommendedName>
    <alternativeName>
        <fullName evidence="6">Peptidase M</fullName>
    </alternativeName>
</protein>
<dbReference type="GO" id="GO:0046872">
    <property type="term" value="F:metal ion binding"/>
    <property type="evidence" value="ECO:0007669"/>
    <property type="project" value="UniProtKB-UniRule"/>
</dbReference>
<evidence type="ECO:0000256" key="6">
    <source>
        <dbReference type="HAMAP-Rule" id="MF_01974"/>
    </source>
</evidence>
<dbReference type="EC" id="3.4.11.18" evidence="6 7"/>
<dbReference type="PANTHER" id="PTHR43330:SF13">
    <property type="entry name" value="METHIONINE AMINOPEPTIDASE 2"/>
    <property type="match status" value="1"/>
</dbReference>
<evidence type="ECO:0000313" key="10">
    <source>
        <dbReference type="Proteomes" id="UP000044136"/>
    </source>
</evidence>
<keyword evidence="4 6" id="KW-0479">Metal-binding</keyword>
<sequence>MIVKTQEELQKLEEIGQICGRVLKATVEHAKVGMTTKELDEFAGGLLEEYGAKSAPISEYDFPGYTCISINEEVAHGIPGKRVIKDGDIVNVDVSAVKDGFYSDTGISFIAGENDDPLKQKVIDVTEMAFEEALKKIKPGAKVSQIGRAVFNTARQNGLTVIKNLTGHGVGKSLHDQPQHIMNYYDPTDRTILKEGMVIAVEPFVSSKATIVTDGKDDWAFETKDGSYVAQKEHTIMVTSEGPKLLTKVED</sequence>
<comment type="cofactor">
    <cofactor evidence="6">
        <name>Co(2+)</name>
        <dbReference type="ChEBI" id="CHEBI:48828"/>
    </cofactor>
    <cofactor evidence="6">
        <name>Zn(2+)</name>
        <dbReference type="ChEBI" id="CHEBI:29105"/>
    </cofactor>
    <cofactor evidence="6">
        <name>Mn(2+)</name>
        <dbReference type="ChEBI" id="CHEBI:29035"/>
    </cofactor>
    <cofactor evidence="6">
        <name>Fe(2+)</name>
        <dbReference type="ChEBI" id="CHEBI:29033"/>
    </cofactor>
    <text evidence="6">Binds 2 divalent metal cations per subunit. Has a high-affinity and a low affinity metal-binding site. The true nature of the physiological cofactor is under debate. The enzyme is active with cobalt, zinc, manganese or divalent iron ions. Most likely, methionine aminopeptidases function as mononuclear Fe(2+)-metalloproteases under physiological conditions, and the catalytically relevant metal-binding site has been assigned to the histidine-containing high-affinity site.</text>
</comment>
<name>A0A078MCK7_9STAP</name>
<reference evidence="9 10" key="1">
    <citation type="submission" date="2014-07" db="EMBL/GenBank/DDBJ databases">
        <authorList>
            <person name="Urmite Genomes Urmite Genomes"/>
        </authorList>
    </citation>
    <scope>NUCLEOTIDE SEQUENCE [LARGE SCALE GENOMIC DNA]</scope>
    <source>
        <strain evidence="9 10">13MG44_air</strain>
    </source>
</reference>
<dbReference type="Gene3D" id="3.90.230.10">
    <property type="entry name" value="Creatinase/methionine aminopeptidase superfamily"/>
    <property type="match status" value="1"/>
</dbReference>
<dbReference type="GO" id="GO:0004239">
    <property type="term" value="F:initiator methionyl aminopeptidase activity"/>
    <property type="evidence" value="ECO:0007669"/>
    <property type="project" value="UniProtKB-UniRule"/>
</dbReference>
<gene>
    <name evidence="6 9" type="primary">map</name>
    <name evidence="9" type="ORF">BN1048_02262</name>
</gene>
<accession>A0A078MCK7</accession>
<dbReference type="HAMAP" id="MF_01974">
    <property type="entry name" value="MetAP_1"/>
    <property type="match status" value="1"/>
</dbReference>
<evidence type="ECO:0000256" key="4">
    <source>
        <dbReference type="ARBA" id="ARBA00022723"/>
    </source>
</evidence>
<feature type="binding site" evidence="6">
    <location>
        <position position="233"/>
    </location>
    <ligand>
        <name>a divalent metal cation</name>
        <dbReference type="ChEBI" id="CHEBI:60240"/>
        <label>2</label>
        <note>catalytic</note>
    </ligand>
</feature>
<dbReference type="Pfam" id="PF00557">
    <property type="entry name" value="Peptidase_M24"/>
    <property type="match status" value="1"/>
</dbReference>
<dbReference type="InterPro" id="IPR000994">
    <property type="entry name" value="Pept_M24"/>
</dbReference>
<dbReference type="GO" id="GO:0006508">
    <property type="term" value="P:proteolysis"/>
    <property type="evidence" value="ECO:0007669"/>
    <property type="project" value="UniProtKB-KW"/>
</dbReference>
<evidence type="ECO:0000256" key="3">
    <source>
        <dbReference type="ARBA" id="ARBA00022670"/>
    </source>
</evidence>
<dbReference type="Proteomes" id="UP000044136">
    <property type="component" value="Unassembled WGS sequence"/>
</dbReference>
<organism evidence="9 10">
    <name type="scientific">Jeotgalicoccus saudimassiliensis</name>
    <dbReference type="NCBI Taxonomy" id="1461582"/>
    <lineage>
        <taxon>Bacteria</taxon>
        <taxon>Bacillati</taxon>
        <taxon>Bacillota</taxon>
        <taxon>Bacilli</taxon>
        <taxon>Bacillales</taxon>
        <taxon>Staphylococcaceae</taxon>
        <taxon>Jeotgalicoccus</taxon>
    </lineage>
</organism>
<keyword evidence="2 6" id="KW-0031">Aminopeptidase</keyword>
<feature type="binding site" evidence="6">
    <location>
        <position position="168"/>
    </location>
    <ligand>
        <name>a divalent metal cation</name>
        <dbReference type="ChEBI" id="CHEBI:60240"/>
        <label>2</label>
        <note>catalytic</note>
    </ligand>
</feature>
<dbReference type="EMBL" id="CCSE01000001">
    <property type="protein sequence ID" value="CEA03939.1"/>
    <property type="molecule type" value="Genomic_DNA"/>
</dbReference>
<dbReference type="OrthoDB" id="9802055at2"/>
<proteinExistence type="inferred from homology"/>
<dbReference type="HOGENOM" id="CLU_015857_0_2_9"/>
<feature type="binding site" evidence="6">
    <location>
        <position position="104"/>
    </location>
    <ligand>
        <name>a divalent metal cation</name>
        <dbReference type="ChEBI" id="CHEBI:60240"/>
        <label>2</label>
        <note>catalytic</note>
    </ligand>
</feature>
<dbReference type="GO" id="GO:0070006">
    <property type="term" value="F:metalloaminopeptidase activity"/>
    <property type="evidence" value="ECO:0007669"/>
    <property type="project" value="UniProtKB-UniRule"/>
</dbReference>
<feature type="binding site" evidence="6">
    <location>
        <position position="93"/>
    </location>
    <ligand>
        <name>a divalent metal cation</name>
        <dbReference type="ChEBI" id="CHEBI:60240"/>
        <label>1</label>
    </ligand>
</feature>
<dbReference type="SUPFAM" id="SSF55920">
    <property type="entry name" value="Creatinase/aminopeptidase"/>
    <property type="match status" value="1"/>
</dbReference>
<evidence type="ECO:0000259" key="8">
    <source>
        <dbReference type="Pfam" id="PF00557"/>
    </source>
</evidence>
<keyword evidence="10" id="KW-1185">Reference proteome</keyword>
<comment type="similarity">
    <text evidence="6">Belongs to the peptidase M24A family. Methionine aminopeptidase type 1 subfamily.</text>
</comment>
<feature type="domain" description="Peptidase M24" evidence="8">
    <location>
        <begin position="11"/>
        <end position="239"/>
    </location>
</feature>
<dbReference type="eggNOG" id="COG0024">
    <property type="taxonomic scope" value="Bacteria"/>
</dbReference>
<evidence type="ECO:0000256" key="1">
    <source>
        <dbReference type="ARBA" id="ARBA00002521"/>
    </source>
</evidence>
<keyword evidence="3 6" id="KW-0645">Protease</keyword>
<dbReference type="InterPro" id="IPR001714">
    <property type="entry name" value="Pept_M24_MAP"/>
</dbReference>
<dbReference type="PANTHER" id="PTHR43330">
    <property type="entry name" value="METHIONINE AMINOPEPTIDASE"/>
    <property type="match status" value="1"/>
</dbReference>
<dbReference type="NCBIfam" id="TIGR00500">
    <property type="entry name" value="met_pdase_I"/>
    <property type="match status" value="1"/>
</dbReference>
<dbReference type="AlphaFoldDB" id="A0A078MCK7"/>
<feature type="binding site" evidence="6">
    <location>
        <position position="202"/>
    </location>
    <ligand>
        <name>a divalent metal cation</name>
        <dbReference type="ChEBI" id="CHEBI:60240"/>
        <label>2</label>
        <note>catalytic</note>
    </ligand>
</feature>
<dbReference type="PRINTS" id="PR00599">
    <property type="entry name" value="MAPEPTIDASE"/>
</dbReference>
<evidence type="ECO:0000256" key="2">
    <source>
        <dbReference type="ARBA" id="ARBA00022438"/>
    </source>
</evidence>
<dbReference type="InterPro" id="IPR036005">
    <property type="entry name" value="Creatinase/aminopeptidase-like"/>
</dbReference>
<evidence type="ECO:0000313" key="9">
    <source>
        <dbReference type="EMBL" id="CEA03939.1"/>
    </source>
</evidence>
<dbReference type="STRING" id="1461582.BN1048_02262"/>
<dbReference type="CDD" id="cd01086">
    <property type="entry name" value="MetAP1"/>
    <property type="match status" value="1"/>
</dbReference>
<feature type="binding site" evidence="6">
    <location>
        <position position="76"/>
    </location>
    <ligand>
        <name>substrate</name>
    </ligand>
</feature>